<dbReference type="EMBL" id="PQCO01000180">
    <property type="protein sequence ID" value="PUE02420.1"/>
    <property type="molecule type" value="Genomic_DNA"/>
</dbReference>
<reference evidence="1 2" key="1">
    <citation type="submission" date="2018-01" db="EMBL/GenBank/DDBJ databases">
        <title>Novel co-symbiosis in the lucinid bivalve Phacoides pectinatus.</title>
        <authorList>
            <person name="Lim S.J."/>
            <person name="Davis B.G."/>
            <person name="Gill D.E."/>
            <person name="Engel A.S."/>
            <person name="Anderson L.C."/>
            <person name="Campbell B.J."/>
        </authorList>
    </citation>
    <scope>NUCLEOTIDE SEQUENCE [LARGE SCALE GENOMIC DNA]</scope>
    <source>
        <strain evidence="1">N3_P5</strain>
    </source>
</reference>
<name>A0A657PTN8_9GAMM</name>
<dbReference type="Proteomes" id="UP000250928">
    <property type="component" value="Unassembled WGS sequence"/>
</dbReference>
<evidence type="ECO:0008006" key="3">
    <source>
        <dbReference type="Google" id="ProtNLM"/>
    </source>
</evidence>
<gene>
    <name evidence="1" type="ORF">C3L24_06180</name>
</gene>
<proteinExistence type="predicted"/>
<evidence type="ECO:0000313" key="1">
    <source>
        <dbReference type="EMBL" id="PUE02420.1"/>
    </source>
</evidence>
<accession>A0A657PTN8</accession>
<comment type="caution">
    <text evidence="1">The sequence shown here is derived from an EMBL/GenBank/DDBJ whole genome shotgun (WGS) entry which is preliminary data.</text>
</comment>
<sequence>MGFLFRAISPCYEEGGGWWNRFDVEYSFSDQLVGKAELNTYWGDEETTFGQFENASNIQFGVKYIF</sequence>
<protein>
    <recommendedName>
        <fullName evidence="3">Outer membrane protein beta-barrel domain-containing protein</fullName>
    </recommendedName>
</protein>
<dbReference type="AlphaFoldDB" id="A0A657PTN8"/>
<evidence type="ECO:0000313" key="2">
    <source>
        <dbReference type="Proteomes" id="UP000250928"/>
    </source>
</evidence>
<organism evidence="1 2">
    <name type="scientific">Candidatus Sedimenticola endophacoides</name>
    <dbReference type="NCBI Taxonomy" id="2548426"/>
    <lineage>
        <taxon>Bacteria</taxon>
        <taxon>Pseudomonadati</taxon>
        <taxon>Pseudomonadota</taxon>
        <taxon>Gammaproteobacteria</taxon>
        <taxon>Chromatiales</taxon>
        <taxon>Sedimenticolaceae</taxon>
        <taxon>Sedimenticola</taxon>
    </lineage>
</organism>